<reference evidence="3" key="3">
    <citation type="submission" date="2013-11" db="EMBL/GenBank/DDBJ databases">
        <title>The Genome Sequence of Phytophthora parasitica IAC_01/95.</title>
        <authorList>
            <consortium name="The Broad Institute Genomics Platform"/>
            <person name="Russ C."/>
            <person name="Tyler B."/>
            <person name="Panabieres F."/>
            <person name="Shan W."/>
            <person name="Tripathy S."/>
            <person name="Grunwald N."/>
            <person name="Machado M."/>
            <person name="Johnson C.S."/>
            <person name="Arredondo F."/>
            <person name="Hong C."/>
            <person name="Coffey M."/>
            <person name="Young S.K."/>
            <person name="Zeng Q."/>
            <person name="Gargeya S."/>
            <person name="Fitzgerald M."/>
            <person name="Abouelleil A."/>
            <person name="Alvarado L."/>
            <person name="Chapman S.B."/>
            <person name="Gainer-Dewar J."/>
            <person name="Goldberg J."/>
            <person name="Griggs A."/>
            <person name="Gujja S."/>
            <person name="Hansen M."/>
            <person name="Howarth C."/>
            <person name="Imamovic A."/>
            <person name="Ireland A."/>
            <person name="Larimer J."/>
            <person name="McCowan C."/>
            <person name="Murphy C."/>
            <person name="Pearson M."/>
            <person name="Poon T.W."/>
            <person name="Priest M."/>
            <person name="Roberts A."/>
            <person name="Saif S."/>
            <person name="Shea T."/>
            <person name="Sykes S."/>
            <person name="Wortman J."/>
            <person name="Nusbaum C."/>
            <person name="Birren B."/>
        </authorList>
    </citation>
    <scope>NUCLEOTIDE SEQUENCE [LARGE SCALE GENOMIC DNA]</scope>
    <source>
        <strain evidence="3">IAC_01/95</strain>
    </source>
</reference>
<reference evidence="1" key="1">
    <citation type="submission" date="2013-11" db="EMBL/GenBank/DDBJ databases">
        <title>The Genome Sequence of Phytophthora parasitica CJ02B3.</title>
        <authorList>
            <consortium name="The Broad Institute Genomics Platform"/>
            <person name="Russ C."/>
            <person name="Tyler B."/>
            <person name="Panabieres F."/>
            <person name="Shan W."/>
            <person name="Tripathy S."/>
            <person name="Grunwald N."/>
            <person name="Machado M."/>
            <person name="Johnson C.S."/>
            <person name="Arredondo F."/>
            <person name="Hong C."/>
            <person name="Coffey M."/>
            <person name="Young S.K."/>
            <person name="Zeng Q."/>
            <person name="Gargeya S."/>
            <person name="Fitzgerald M."/>
            <person name="Abouelleil A."/>
            <person name="Alvarado L."/>
            <person name="Chapman S.B."/>
            <person name="Gainer-Dewar J."/>
            <person name="Goldberg J."/>
            <person name="Griggs A."/>
            <person name="Gujja S."/>
            <person name="Hansen M."/>
            <person name="Howarth C."/>
            <person name="Imamovic A."/>
            <person name="Ireland A."/>
            <person name="Larimer J."/>
            <person name="McCowan C."/>
            <person name="Murphy C."/>
            <person name="Pearson M."/>
            <person name="Poon T.W."/>
            <person name="Priest M."/>
            <person name="Roberts A."/>
            <person name="Saif S."/>
            <person name="Shea T."/>
            <person name="Sykes S."/>
            <person name="Wortman J."/>
            <person name="Nusbaum C."/>
            <person name="Birren B."/>
        </authorList>
    </citation>
    <scope>NUCLEOTIDE SEQUENCE [LARGE SCALE GENOMIC DNA]</scope>
    <source>
        <strain evidence="1">CJ02B3</strain>
    </source>
</reference>
<dbReference type="EMBL" id="KI691410">
    <property type="protein sequence ID" value="ETM53243.1"/>
    <property type="molecule type" value="Genomic_DNA"/>
</dbReference>
<reference evidence="2 4" key="2">
    <citation type="submission" date="2013-11" db="EMBL/GenBank/DDBJ databases">
        <title>The Genome Sequence of Phytophthora parasitica CJ05E6.</title>
        <authorList>
            <consortium name="The Broad Institute Genomics Platform"/>
            <person name="Russ C."/>
            <person name="Tyler B."/>
            <person name="Panabieres F."/>
            <person name="Shan W."/>
            <person name="Tripathy S."/>
            <person name="Grunwald N."/>
            <person name="Machado M."/>
            <person name="Johnson C.S."/>
            <person name="Arredondo F."/>
            <person name="Hong C."/>
            <person name="Coffey M."/>
            <person name="Young S.K."/>
            <person name="Zeng Q."/>
            <person name="Gargeya S."/>
            <person name="Fitzgerald M."/>
            <person name="Abouelleil A."/>
            <person name="Alvarado L."/>
            <person name="Chapman S.B."/>
            <person name="Gainer-Dewar J."/>
            <person name="Goldberg J."/>
            <person name="Griggs A."/>
            <person name="Gujja S."/>
            <person name="Hansen M."/>
            <person name="Howarth C."/>
            <person name="Imamovic A."/>
            <person name="Ireland A."/>
            <person name="Larimer J."/>
            <person name="McCowan C."/>
            <person name="Murphy C."/>
            <person name="Pearson M."/>
            <person name="Poon T.W."/>
            <person name="Priest M."/>
            <person name="Roberts A."/>
            <person name="Saif S."/>
            <person name="Shea T."/>
            <person name="Sykes S."/>
            <person name="Wortman J."/>
            <person name="Nusbaum C."/>
            <person name="Birren B."/>
        </authorList>
    </citation>
    <scope>NUCLEOTIDE SEQUENCE [LARGE SCALE GENOMIC DNA]</scope>
    <source>
        <strain evidence="2 4">CJ05E6</strain>
    </source>
</reference>
<protein>
    <submittedName>
        <fullName evidence="3">Uncharacterized protein</fullName>
    </submittedName>
</protein>
<dbReference type="EMBL" id="KI671419">
    <property type="protein sequence ID" value="ETL46956.1"/>
    <property type="molecule type" value="Genomic_DNA"/>
</dbReference>
<evidence type="ECO:0000313" key="2">
    <source>
        <dbReference type="EMBL" id="ETL46956.1"/>
    </source>
</evidence>
<dbReference type="Proteomes" id="UP000053236">
    <property type="component" value="Unassembled WGS sequence"/>
</dbReference>
<dbReference type="Proteomes" id="UP000054532">
    <property type="component" value="Unassembled WGS sequence"/>
</dbReference>
<dbReference type="EMBL" id="KI684903">
    <property type="protein sequence ID" value="ETK93565.1"/>
    <property type="molecule type" value="Genomic_DNA"/>
</dbReference>
<organism evidence="3">
    <name type="scientific">Phytophthora nicotianae</name>
    <name type="common">Potato buckeye rot agent</name>
    <name type="synonym">Phytophthora parasitica</name>
    <dbReference type="NCBI Taxonomy" id="4792"/>
    <lineage>
        <taxon>Eukaryota</taxon>
        <taxon>Sar</taxon>
        <taxon>Stramenopiles</taxon>
        <taxon>Oomycota</taxon>
        <taxon>Peronosporomycetes</taxon>
        <taxon>Peronosporales</taxon>
        <taxon>Peronosporaceae</taxon>
        <taxon>Phytophthora</taxon>
    </lineage>
</organism>
<feature type="non-terminal residue" evidence="3">
    <location>
        <position position="1"/>
    </location>
</feature>
<proteinExistence type="predicted"/>
<evidence type="ECO:0000313" key="4">
    <source>
        <dbReference type="Proteomes" id="UP000053864"/>
    </source>
</evidence>
<evidence type="ECO:0000313" key="1">
    <source>
        <dbReference type="EMBL" id="ETK93565.1"/>
    </source>
</evidence>
<name>W2NZ55_PHYNI</name>
<dbReference type="AlphaFoldDB" id="W2NZ55"/>
<accession>W2NZ55</accession>
<dbReference type="Proteomes" id="UP000053864">
    <property type="component" value="Unassembled WGS sequence"/>
</dbReference>
<evidence type="ECO:0000313" key="3">
    <source>
        <dbReference type="EMBL" id="ETM53243.1"/>
    </source>
</evidence>
<gene>
    <name evidence="3" type="ORF">L914_03264</name>
    <name evidence="1" type="ORF">L915_03285</name>
    <name evidence="2" type="ORF">L916_03254</name>
</gene>
<sequence length="32" mass="3686">DFFTKTRRAAYTGTVEYCPHSVILGHHPVRLI</sequence>